<accession>A0A4Z1JJY0</accession>
<sequence length="162" mass="18073">MHFLATTLLAVSLLASLVASGPVNQLDPRAKAVNCTAPVNCWSLYMRWDMDPKAENFAKTLMRQPKDLEIVDKDCNIVKTSMKQPDPNGAITVKMEGKNPSDLIITGSDKRFRPVFTIADGKLDLIGLHTIVYFSLTTDRGWTFLSVSTSPRDTERAGLDWW</sequence>
<dbReference type="AlphaFoldDB" id="A0A4Z1JJY0"/>
<comment type="caution">
    <text evidence="2">The sequence shown here is derived from an EMBL/GenBank/DDBJ whole genome shotgun (WGS) entry which is preliminary data.</text>
</comment>
<protein>
    <submittedName>
        <fullName evidence="2">Uncharacterized protein</fullName>
    </submittedName>
</protein>
<organism evidence="2 3">
    <name type="scientific">Botrytis elliptica</name>
    <dbReference type="NCBI Taxonomy" id="278938"/>
    <lineage>
        <taxon>Eukaryota</taxon>
        <taxon>Fungi</taxon>
        <taxon>Dikarya</taxon>
        <taxon>Ascomycota</taxon>
        <taxon>Pezizomycotina</taxon>
        <taxon>Leotiomycetes</taxon>
        <taxon>Helotiales</taxon>
        <taxon>Sclerotiniaceae</taxon>
        <taxon>Botrytis</taxon>
    </lineage>
</organism>
<proteinExistence type="predicted"/>
<dbReference type="Proteomes" id="UP000297229">
    <property type="component" value="Unassembled WGS sequence"/>
</dbReference>
<evidence type="ECO:0000313" key="2">
    <source>
        <dbReference type="EMBL" id="TGO74021.1"/>
    </source>
</evidence>
<gene>
    <name evidence="2" type="ORF">BELL_0315g00130</name>
</gene>
<evidence type="ECO:0000256" key="1">
    <source>
        <dbReference type="SAM" id="SignalP"/>
    </source>
</evidence>
<reference evidence="2 3" key="1">
    <citation type="submission" date="2017-12" db="EMBL/GenBank/DDBJ databases">
        <title>Comparative genomics of Botrytis spp.</title>
        <authorList>
            <person name="Valero-Jimenez C.A."/>
            <person name="Tapia P."/>
            <person name="Veloso J."/>
            <person name="Silva-Moreno E."/>
            <person name="Staats M."/>
            <person name="Valdes J.H."/>
            <person name="Van Kan J.A.L."/>
        </authorList>
    </citation>
    <scope>NUCLEOTIDE SEQUENCE [LARGE SCALE GENOMIC DNA]</scope>
    <source>
        <strain evidence="2 3">Be9601</strain>
    </source>
</reference>
<feature type="signal peptide" evidence="1">
    <location>
        <begin position="1"/>
        <end position="20"/>
    </location>
</feature>
<feature type="chain" id="PRO_5021186709" evidence="1">
    <location>
        <begin position="21"/>
        <end position="162"/>
    </location>
</feature>
<evidence type="ECO:0000313" key="3">
    <source>
        <dbReference type="Proteomes" id="UP000297229"/>
    </source>
</evidence>
<dbReference type="EMBL" id="PQXM01000313">
    <property type="protein sequence ID" value="TGO74021.1"/>
    <property type="molecule type" value="Genomic_DNA"/>
</dbReference>
<keyword evidence="3" id="KW-1185">Reference proteome</keyword>
<name>A0A4Z1JJY0_9HELO</name>
<keyword evidence="1" id="KW-0732">Signal</keyword>